<name>A0A5B7HDG7_PORTR</name>
<sequence>MSQLAGVGTEGDVCRVRSEPASRPDPSSKQIQCILPARRVEEGGEARPSSFPSPHVWMHLTAPCIGERPNL</sequence>
<evidence type="ECO:0000313" key="2">
    <source>
        <dbReference type="EMBL" id="MPC68036.1"/>
    </source>
</evidence>
<dbReference type="AlphaFoldDB" id="A0A5B7HDG7"/>
<accession>A0A5B7HDG7</accession>
<dbReference type="Proteomes" id="UP000324222">
    <property type="component" value="Unassembled WGS sequence"/>
</dbReference>
<keyword evidence="3" id="KW-1185">Reference proteome</keyword>
<protein>
    <submittedName>
        <fullName evidence="2">Uncharacterized protein</fullName>
    </submittedName>
</protein>
<feature type="compositionally biased region" description="Basic and acidic residues" evidence="1">
    <location>
        <begin position="12"/>
        <end position="22"/>
    </location>
</feature>
<evidence type="ECO:0000256" key="1">
    <source>
        <dbReference type="SAM" id="MobiDB-lite"/>
    </source>
</evidence>
<evidence type="ECO:0000313" key="3">
    <source>
        <dbReference type="Proteomes" id="UP000324222"/>
    </source>
</evidence>
<dbReference type="EMBL" id="VSRR010027157">
    <property type="protein sequence ID" value="MPC68036.1"/>
    <property type="molecule type" value="Genomic_DNA"/>
</dbReference>
<comment type="caution">
    <text evidence="2">The sequence shown here is derived from an EMBL/GenBank/DDBJ whole genome shotgun (WGS) entry which is preliminary data.</text>
</comment>
<organism evidence="2 3">
    <name type="scientific">Portunus trituberculatus</name>
    <name type="common">Swimming crab</name>
    <name type="synonym">Neptunus trituberculatus</name>
    <dbReference type="NCBI Taxonomy" id="210409"/>
    <lineage>
        <taxon>Eukaryota</taxon>
        <taxon>Metazoa</taxon>
        <taxon>Ecdysozoa</taxon>
        <taxon>Arthropoda</taxon>
        <taxon>Crustacea</taxon>
        <taxon>Multicrustacea</taxon>
        <taxon>Malacostraca</taxon>
        <taxon>Eumalacostraca</taxon>
        <taxon>Eucarida</taxon>
        <taxon>Decapoda</taxon>
        <taxon>Pleocyemata</taxon>
        <taxon>Brachyura</taxon>
        <taxon>Eubrachyura</taxon>
        <taxon>Portunoidea</taxon>
        <taxon>Portunidae</taxon>
        <taxon>Portuninae</taxon>
        <taxon>Portunus</taxon>
    </lineage>
</organism>
<gene>
    <name evidence="2" type="ORF">E2C01_062226</name>
</gene>
<feature type="region of interest" description="Disordered" evidence="1">
    <location>
        <begin position="1"/>
        <end position="29"/>
    </location>
</feature>
<reference evidence="2 3" key="1">
    <citation type="submission" date="2019-05" db="EMBL/GenBank/DDBJ databases">
        <title>Another draft genome of Portunus trituberculatus and its Hox gene families provides insights of decapod evolution.</title>
        <authorList>
            <person name="Jeong J.-H."/>
            <person name="Song I."/>
            <person name="Kim S."/>
            <person name="Choi T."/>
            <person name="Kim D."/>
            <person name="Ryu S."/>
            <person name="Kim W."/>
        </authorList>
    </citation>
    <scope>NUCLEOTIDE SEQUENCE [LARGE SCALE GENOMIC DNA]</scope>
    <source>
        <tissue evidence="2">Muscle</tissue>
    </source>
</reference>
<proteinExistence type="predicted"/>